<feature type="compositionally biased region" description="Acidic residues" evidence="1">
    <location>
        <begin position="694"/>
        <end position="703"/>
    </location>
</feature>
<evidence type="ECO:0000256" key="1">
    <source>
        <dbReference type="SAM" id="MobiDB-lite"/>
    </source>
</evidence>
<sequence>MRARLLSNYLQHAETRGRALERTVLRSESLHMRDILAYGASGGKHTAEELAENILKGRIKPQDVDSAWLATLASVAGLQNIKESDTDFAIAALDLSIAAFSDDRREFNRLNKLRAELLFEQGRYAELDRLMDQHPDVATYFYGYLEVDSRSPHVRQRGKALTENRWLAGFNRQFLSNNLLPVHLRPGQEAPFNRLTTPRVHGPAAAVPGRDALVTVIMTTYRPVREDVIQSAQSILDQTWKNLELLVVDDASPDEFEPVLEELEALDSRVRVIRQNVNGGTYAARNVGIAQAQGVFITGQDADDWSHPQRIETQANHLLQDAAAPANQVYTVNMTEDLVRIRRGYHPFIPSAPTLMVRTHILRELGGYLPARKAADNELRGRVAAYTRRPVRHIKDPLIFMRILPDSLSRADFRPGWQHPARRAFWSAYKSWHQQAAPAQLARAGREISPIHIPPRFTTPPSEPNKLDVVIAADWCEFGQRQAAAMEEIQQLRRNGHTVGVLHLENAVHISRTARTYSAPIQRLISAGDVTDVLADEDFHEVALLLVRGPELLQFMPHGTTAFRPGRVVVVADKPPVTGDQVHYVPEDCTQHAAEFFGTRPQWIPTHAAVRAELTGMVSTEQLSSTDWPLAFDPQHWQVRRERPRNLRPVVGRWGGELPAAWPAEPDTGVIRVEDSRAEEAEEGEADSAQPDDTGVDDTQADDTETALVETSSSETALGATVKETTRQIIEMIWPLDGSMDVRLYGDTAAAIRLLGGTRLPSGWMAFSPETISRRTYYRSLDYFVHYPQPGYREGQEIAILEAMAAGCVVILPEEYTDTYGEAALYAPPHQVQDLIRQHHANWNLYLAQSRRAVQYAHLHGNRTFIPTIAELLTLDHQAQEAHP</sequence>
<dbReference type="PANTHER" id="PTHR22916:SF3">
    <property type="entry name" value="UDP-GLCNAC:BETAGAL BETA-1,3-N-ACETYLGLUCOSAMINYLTRANSFERASE-LIKE PROTEIN 1"/>
    <property type="match status" value="1"/>
</dbReference>
<dbReference type="Pfam" id="PF00535">
    <property type="entry name" value="Glycos_transf_2"/>
    <property type="match status" value="1"/>
</dbReference>
<protein>
    <recommendedName>
        <fullName evidence="2">Glycosyltransferase 2-like domain-containing protein</fullName>
    </recommendedName>
</protein>
<evidence type="ECO:0000313" key="3">
    <source>
        <dbReference type="EMBL" id="GAA4915410.1"/>
    </source>
</evidence>
<comment type="caution">
    <text evidence="3">The sequence shown here is derived from an EMBL/GenBank/DDBJ whole genome shotgun (WGS) entry which is preliminary data.</text>
</comment>
<dbReference type="SUPFAM" id="SSF53756">
    <property type="entry name" value="UDP-Glycosyltransferase/glycogen phosphorylase"/>
    <property type="match status" value="1"/>
</dbReference>
<evidence type="ECO:0000259" key="2">
    <source>
        <dbReference type="Pfam" id="PF00535"/>
    </source>
</evidence>
<dbReference type="InterPro" id="IPR001173">
    <property type="entry name" value="Glyco_trans_2-like"/>
</dbReference>
<dbReference type="PANTHER" id="PTHR22916">
    <property type="entry name" value="GLYCOSYLTRANSFERASE"/>
    <property type="match status" value="1"/>
</dbReference>
<dbReference type="EMBL" id="BAABLW010000003">
    <property type="protein sequence ID" value="GAA4915410.1"/>
    <property type="molecule type" value="Genomic_DNA"/>
</dbReference>
<dbReference type="Proteomes" id="UP001500368">
    <property type="component" value="Unassembled WGS sequence"/>
</dbReference>
<dbReference type="SUPFAM" id="SSF53448">
    <property type="entry name" value="Nucleotide-diphospho-sugar transferases"/>
    <property type="match status" value="1"/>
</dbReference>
<feature type="domain" description="Glycosyltransferase 2-like" evidence="2">
    <location>
        <begin position="215"/>
        <end position="343"/>
    </location>
</feature>
<feature type="region of interest" description="Disordered" evidence="1">
    <location>
        <begin position="677"/>
        <end position="703"/>
    </location>
</feature>
<reference evidence="4" key="1">
    <citation type="journal article" date="2019" name="Int. J. Syst. Evol. Microbiol.">
        <title>The Global Catalogue of Microorganisms (GCM) 10K type strain sequencing project: providing services to taxonomists for standard genome sequencing and annotation.</title>
        <authorList>
            <consortium name="The Broad Institute Genomics Platform"/>
            <consortium name="The Broad Institute Genome Sequencing Center for Infectious Disease"/>
            <person name="Wu L."/>
            <person name="Ma J."/>
        </authorList>
    </citation>
    <scope>NUCLEOTIDE SEQUENCE [LARGE SCALE GENOMIC DNA]</scope>
    <source>
        <strain evidence="4">JCM 19129</strain>
    </source>
</reference>
<organism evidence="3 4">
    <name type="scientific">Nesterenkonia rhizosphaerae</name>
    <dbReference type="NCBI Taxonomy" id="1348272"/>
    <lineage>
        <taxon>Bacteria</taxon>
        <taxon>Bacillati</taxon>
        <taxon>Actinomycetota</taxon>
        <taxon>Actinomycetes</taxon>
        <taxon>Micrococcales</taxon>
        <taxon>Micrococcaceae</taxon>
        <taxon>Nesterenkonia</taxon>
    </lineage>
</organism>
<evidence type="ECO:0000313" key="4">
    <source>
        <dbReference type="Proteomes" id="UP001500368"/>
    </source>
</evidence>
<accession>A0ABP9FTB9</accession>
<keyword evidence="4" id="KW-1185">Reference proteome</keyword>
<dbReference type="InterPro" id="IPR029044">
    <property type="entry name" value="Nucleotide-diphossugar_trans"/>
</dbReference>
<name>A0ABP9FTB9_9MICC</name>
<proteinExistence type="predicted"/>
<dbReference type="CDD" id="cd00761">
    <property type="entry name" value="Glyco_tranf_GTA_type"/>
    <property type="match status" value="1"/>
</dbReference>
<gene>
    <name evidence="3" type="ORF">GCM10025790_08080</name>
</gene>
<dbReference type="Gene3D" id="3.40.50.2000">
    <property type="entry name" value="Glycogen Phosphorylase B"/>
    <property type="match status" value="1"/>
</dbReference>
<dbReference type="Gene3D" id="3.90.550.10">
    <property type="entry name" value="Spore Coat Polysaccharide Biosynthesis Protein SpsA, Chain A"/>
    <property type="match status" value="1"/>
</dbReference>